<keyword evidence="2" id="KW-1133">Transmembrane helix</keyword>
<keyword evidence="2" id="KW-0812">Transmembrane</keyword>
<comment type="caution">
    <text evidence="3">The sequence shown here is derived from an EMBL/GenBank/DDBJ whole genome shotgun (WGS) entry which is preliminary data.</text>
</comment>
<keyword evidence="4" id="KW-1185">Reference proteome</keyword>
<keyword evidence="2" id="KW-0472">Membrane</keyword>
<gene>
    <name evidence="3" type="ORF">HOLleu_17898</name>
</gene>
<feature type="transmembrane region" description="Helical" evidence="2">
    <location>
        <begin position="61"/>
        <end position="82"/>
    </location>
</feature>
<reference evidence="3" key="1">
    <citation type="submission" date="2021-10" db="EMBL/GenBank/DDBJ databases">
        <title>Tropical sea cucumber genome reveals ecological adaptation and Cuvierian tubules defense mechanism.</title>
        <authorList>
            <person name="Chen T."/>
        </authorList>
    </citation>
    <scope>NUCLEOTIDE SEQUENCE</scope>
    <source>
        <strain evidence="3">Nanhai2018</strain>
        <tissue evidence="3">Muscle</tissue>
    </source>
</reference>
<accession>A0A9Q1C2B7</accession>
<organism evidence="3 4">
    <name type="scientific">Holothuria leucospilota</name>
    <name type="common">Black long sea cucumber</name>
    <name type="synonym">Mertensiothuria leucospilota</name>
    <dbReference type="NCBI Taxonomy" id="206669"/>
    <lineage>
        <taxon>Eukaryota</taxon>
        <taxon>Metazoa</taxon>
        <taxon>Echinodermata</taxon>
        <taxon>Eleutherozoa</taxon>
        <taxon>Echinozoa</taxon>
        <taxon>Holothuroidea</taxon>
        <taxon>Aspidochirotacea</taxon>
        <taxon>Aspidochirotida</taxon>
        <taxon>Holothuriidae</taxon>
        <taxon>Holothuria</taxon>
    </lineage>
</organism>
<proteinExistence type="predicted"/>
<evidence type="ECO:0000313" key="3">
    <source>
        <dbReference type="EMBL" id="KAJ8037150.1"/>
    </source>
</evidence>
<evidence type="ECO:0000256" key="1">
    <source>
        <dbReference type="SAM" id="MobiDB-lite"/>
    </source>
</evidence>
<name>A0A9Q1C2B7_HOLLE</name>
<feature type="region of interest" description="Disordered" evidence="1">
    <location>
        <begin position="31"/>
        <end position="51"/>
    </location>
</feature>
<dbReference type="AlphaFoldDB" id="A0A9Q1C2B7"/>
<sequence length="107" mass="12015">MASESAKKYRATLIVDRDPEKLLRKRTLKKRPGYGRNGINNGRPNRTDKTSSYTFCKPMELQFSVAICTVILTAVNTFIIALTSNIREDLEIPASMIEGTATYQTNV</sequence>
<evidence type="ECO:0000256" key="2">
    <source>
        <dbReference type="SAM" id="Phobius"/>
    </source>
</evidence>
<dbReference type="EMBL" id="JAIZAY010000008">
    <property type="protein sequence ID" value="KAJ8037150.1"/>
    <property type="molecule type" value="Genomic_DNA"/>
</dbReference>
<dbReference type="Proteomes" id="UP001152320">
    <property type="component" value="Chromosome 8"/>
</dbReference>
<evidence type="ECO:0000313" key="4">
    <source>
        <dbReference type="Proteomes" id="UP001152320"/>
    </source>
</evidence>
<protein>
    <submittedName>
        <fullName evidence="3">Uncharacterized protein</fullName>
    </submittedName>
</protein>